<proteinExistence type="predicted"/>
<evidence type="ECO:0000313" key="3">
    <source>
        <dbReference type="EMBL" id="SVA28182.1"/>
    </source>
</evidence>
<protein>
    <recommendedName>
        <fullName evidence="2">CAAX prenyl protease 2/Lysostaphin resistance protein A-like domain-containing protein</fullName>
    </recommendedName>
</protein>
<dbReference type="GO" id="GO:0080120">
    <property type="term" value="P:CAAX-box protein maturation"/>
    <property type="evidence" value="ECO:0007669"/>
    <property type="project" value="UniProtKB-ARBA"/>
</dbReference>
<reference evidence="3" key="1">
    <citation type="submission" date="2018-05" db="EMBL/GenBank/DDBJ databases">
        <authorList>
            <person name="Lanie J.A."/>
            <person name="Ng W.-L."/>
            <person name="Kazmierczak K.M."/>
            <person name="Andrzejewski T.M."/>
            <person name="Davidsen T.M."/>
            <person name="Wayne K.J."/>
            <person name="Tettelin H."/>
            <person name="Glass J.I."/>
            <person name="Rusch D."/>
            <person name="Podicherti R."/>
            <person name="Tsui H.-C.T."/>
            <person name="Winkler M.E."/>
        </authorList>
    </citation>
    <scope>NUCLEOTIDE SEQUENCE</scope>
</reference>
<sequence>MNNTFSIRAAFGIVVVSILSAFLAGGLVLWIGLSNPDSSQKFYTFISFIIGQGFMLVPLVWFLISRQEPVLKRLRLNPISSPTAGLTVLFSLGLIILSDELDRMIQIFIPAPDYIIDLNGLLRPETITGFILLFIAVTIIAPLGEELLFRGFLQQVLEKHWKDVTRAILTTALFFALIHMNPYWFAQIYILGVMLGFLSWKTGSVLPSLILHGLNNTMAMIFSFSEAGDGGVYIWNGHVAPWIIIIALACVITGFRGINSLRVQA</sequence>
<organism evidence="3">
    <name type="scientific">marine metagenome</name>
    <dbReference type="NCBI Taxonomy" id="408172"/>
    <lineage>
        <taxon>unclassified sequences</taxon>
        <taxon>metagenomes</taxon>
        <taxon>ecological metagenomes</taxon>
    </lineage>
</organism>
<keyword evidence="1" id="KW-0812">Transmembrane</keyword>
<accession>A0A381UJ26</accession>
<gene>
    <name evidence="3" type="ORF">METZ01_LOCUS81036</name>
</gene>
<feature type="transmembrane region" description="Helical" evidence="1">
    <location>
        <begin position="76"/>
        <end position="97"/>
    </location>
</feature>
<dbReference type="Pfam" id="PF02517">
    <property type="entry name" value="Rce1-like"/>
    <property type="match status" value="1"/>
</dbReference>
<feature type="transmembrane region" description="Helical" evidence="1">
    <location>
        <begin position="232"/>
        <end position="255"/>
    </location>
</feature>
<name>A0A381UJ26_9ZZZZ</name>
<keyword evidence="1" id="KW-1133">Transmembrane helix</keyword>
<dbReference type="PANTHER" id="PTHR43592">
    <property type="entry name" value="CAAX AMINO TERMINAL PROTEASE"/>
    <property type="match status" value="1"/>
</dbReference>
<dbReference type="AlphaFoldDB" id="A0A381UJ26"/>
<evidence type="ECO:0000259" key="2">
    <source>
        <dbReference type="Pfam" id="PF02517"/>
    </source>
</evidence>
<feature type="transmembrane region" description="Helical" evidence="1">
    <location>
        <begin position="7"/>
        <end position="30"/>
    </location>
</feature>
<dbReference type="InterPro" id="IPR003675">
    <property type="entry name" value="Rce1/LyrA-like_dom"/>
</dbReference>
<feature type="transmembrane region" description="Helical" evidence="1">
    <location>
        <begin position="164"/>
        <end position="182"/>
    </location>
</feature>
<dbReference type="PANTHER" id="PTHR43592:SF15">
    <property type="entry name" value="CAAX AMINO TERMINAL PROTEASE FAMILY PROTEIN"/>
    <property type="match status" value="1"/>
</dbReference>
<dbReference type="EMBL" id="UINC01006547">
    <property type="protein sequence ID" value="SVA28182.1"/>
    <property type="molecule type" value="Genomic_DNA"/>
</dbReference>
<evidence type="ECO:0000256" key="1">
    <source>
        <dbReference type="SAM" id="Phobius"/>
    </source>
</evidence>
<feature type="transmembrane region" description="Helical" evidence="1">
    <location>
        <begin position="127"/>
        <end position="144"/>
    </location>
</feature>
<feature type="transmembrane region" description="Helical" evidence="1">
    <location>
        <begin position="42"/>
        <end position="64"/>
    </location>
</feature>
<keyword evidence="1" id="KW-0472">Membrane</keyword>
<feature type="domain" description="CAAX prenyl protease 2/Lysostaphin resistance protein A-like" evidence="2">
    <location>
        <begin position="129"/>
        <end position="218"/>
    </location>
</feature>
<dbReference type="GO" id="GO:0004175">
    <property type="term" value="F:endopeptidase activity"/>
    <property type="evidence" value="ECO:0007669"/>
    <property type="project" value="UniProtKB-ARBA"/>
</dbReference>